<keyword evidence="1" id="KW-0472">Membrane</keyword>
<evidence type="ECO:0000256" key="1">
    <source>
        <dbReference type="SAM" id="Phobius"/>
    </source>
</evidence>
<gene>
    <name evidence="2" type="ORF">SAMN06265367_10955</name>
</gene>
<dbReference type="EMBL" id="FXUA01000009">
    <property type="protein sequence ID" value="SMP34030.1"/>
    <property type="molecule type" value="Genomic_DNA"/>
</dbReference>
<protein>
    <submittedName>
        <fullName evidence="2">Uncharacterized protein</fullName>
    </submittedName>
</protein>
<reference evidence="2 3" key="1">
    <citation type="submission" date="2017-05" db="EMBL/GenBank/DDBJ databases">
        <authorList>
            <person name="Varghese N."/>
            <person name="Submissions S."/>
        </authorList>
    </citation>
    <scope>NUCLEOTIDE SEQUENCE [LARGE SCALE GENOMIC DNA]</scope>
    <source>
        <strain evidence="2 3">DSM 15360</strain>
    </source>
</reference>
<dbReference type="Proteomes" id="UP001157915">
    <property type="component" value="Unassembled WGS sequence"/>
</dbReference>
<name>A0ABY1PI92_9BACT</name>
<feature type="transmembrane region" description="Helical" evidence="1">
    <location>
        <begin position="37"/>
        <end position="57"/>
    </location>
</feature>
<evidence type="ECO:0000313" key="3">
    <source>
        <dbReference type="Proteomes" id="UP001157915"/>
    </source>
</evidence>
<proteinExistence type="predicted"/>
<comment type="caution">
    <text evidence="2">The sequence shown here is derived from an EMBL/GenBank/DDBJ whole genome shotgun (WGS) entry which is preliminary data.</text>
</comment>
<evidence type="ECO:0000313" key="2">
    <source>
        <dbReference type="EMBL" id="SMP34030.1"/>
    </source>
</evidence>
<keyword evidence="1" id="KW-1133">Transmembrane helix</keyword>
<sequence>MDSFRFFIGLCFILISIIVFIIQYRDNAFNKKGWTSGDVKLFYAGISALLGGIYFIHTSF</sequence>
<organism evidence="2 3">
    <name type="scientific">Algoriphagus winogradskyi</name>
    <dbReference type="NCBI Taxonomy" id="237017"/>
    <lineage>
        <taxon>Bacteria</taxon>
        <taxon>Pseudomonadati</taxon>
        <taxon>Bacteroidota</taxon>
        <taxon>Cytophagia</taxon>
        <taxon>Cytophagales</taxon>
        <taxon>Cyclobacteriaceae</taxon>
        <taxon>Algoriphagus</taxon>
    </lineage>
</organism>
<accession>A0ABY1PI92</accession>
<keyword evidence="3" id="KW-1185">Reference proteome</keyword>
<feature type="transmembrane region" description="Helical" evidence="1">
    <location>
        <begin position="6"/>
        <end position="25"/>
    </location>
</feature>
<keyword evidence="1" id="KW-0812">Transmembrane</keyword>